<keyword evidence="2" id="KW-1185">Reference proteome</keyword>
<sequence>MDERTAQRREPASVAELATMRAWTVTVVRKRWTTAERTVEAHGRRWVVGLTPTAGGATALMLWHDDVVVAHRRGPEAALCRLAVRWVTNLLAGRPWDG</sequence>
<evidence type="ECO:0000313" key="2">
    <source>
        <dbReference type="Proteomes" id="UP001304298"/>
    </source>
</evidence>
<dbReference type="Proteomes" id="UP001304298">
    <property type="component" value="Unassembled WGS sequence"/>
</dbReference>
<accession>A0ABU5R3A8</accession>
<proteinExistence type="predicted"/>
<gene>
    <name evidence="1" type="ORF">VA596_13955</name>
</gene>
<protein>
    <submittedName>
        <fullName evidence="1">Uncharacterized protein</fullName>
    </submittedName>
</protein>
<organism evidence="1 2">
    <name type="scientific">Amycolatopsis heterodermiae</name>
    <dbReference type="NCBI Taxonomy" id="3110235"/>
    <lineage>
        <taxon>Bacteria</taxon>
        <taxon>Bacillati</taxon>
        <taxon>Actinomycetota</taxon>
        <taxon>Actinomycetes</taxon>
        <taxon>Pseudonocardiales</taxon>
        <taxon>Pseudonocardiaceae</taxon>
        <taxon>Amycolatopsis</taxon>
    </lineage>
</organism>
<dbReference type="RefSeq" id="WP_323326972.1">
    <property type="nucleotide sequence ID" value="NZ_JAYFSI010000002.1"/>
</dbReference>
<comment type="caution">
    <text evidence="1">The sequence shown here is derived from an EMBL/GenBank/DDBJ whole genome shotgun (WGS) entry which is preliminary data.</text>
</comment>
<evidence type="ECO:0000313" key="1">
    <source>
        <dbReference type="EMBL" id="MEA5360648.1"/>
    </source>
</evidence>
<reference evidence="1 2" key="1">
    <citation type="submission" date="2023-12" db="EMBL/GenBank/DDBJ databases">
        <title>Amycolatopsis sp. V23-08.</title>
        <authorList>
            <person name="Somphong A."/>
        </authorList>
    </citation>
    <scope>NUCLEOTIDE SEQUENCE [LARGE SCALE GENOMIC DNA]</scope>
    <source>
        <strain evidence="1 2">V23-08</strain>
    </source>
</reference>
<dbReference type="EMBL" id="JAYFSI010000002">
    <property type="protein sequence ID" value="MEA5360648.1"/>
    <property type="molecule type" value="Genomic_DNA"/>
</dbReference>
<name>A0ABU5R3A8_9PSEU</name>